<accession>A0A8J5CTC3</accession>
<reference evidence="1" key="1">
    <citation type="submission" date="2020-07" db="EMBL/GenBank/DDBJ databases">
        <title>The High-quality genome of the commercially important snow crab, Chionoecetes opilio.</title>
        <authorList>
            <person name="Jeong J.-H."/>
            <person name="Ryu S."/>
        </authorList>
    </citation>
    <scope>NUCLEOTIDE SEQUENCE</scope>
    <source>
        <strain evidence="1">MADBK_172401_WGS</strain>
        <tissue evidence="1">Digestive gland</tissue>
    </source>
</reference>
<dbReference type="AlphaFoldDB" id="A0A8J5CTC3"/>
<name>A0A8J5CTC3_CHIOP</name>
<gene>
    <name evidence="1" type="ORF">GWK47_007034</name>
</gene>
<dbReference type="Proteomes" id="UP000770661">
    <property type="component" value="Unassembled WGS sequence"/>
</dbReference>
<keyword evidence="2" id="KW-1185">Reference proteome</keyword>
<protein>
    <submittedName>
        <fullName evidence="1">Uncharacterized protein</fullName>
    </submittedName>
</protein>
<proteinExistence type="predicted"/>
<comment type="caution">
    <text evidence="1">The sequence shown here is derived from an EMBL/GenBank/DDBJ whole genome shotgun (WGS) entry which is preliminary data.</text>
</comment>
<dbReference type="EMBL" id="JACEEZ010013560">
    <property type="protein sequence ID" value="KAG0720030.1"/>
    <property type="molecule type" value="Genomic_DNA"/>
</dbReference>
<sequence length="156" mass="17038">MIASVAAKMAVSEVNIIHPPLLLSIVKRLISQVCNFTWDTSHGDALRAPTRGYRPPNVGRESSRVLLNHYARRLGPKFSCANGTPEFLGSLNLFLKCRKWKRPLTVPMSGNSMGMGTGPSRTVPHPLYPSASLSGGQQTRLQMSAVVFRAVFSTCL</sequence>
<organism evidence="1 2">
    <name type="scientific">Chionoecetes opilio</name>
    <name type="common">Atlantic snow crab</name>
    <name type="synonym">Cancer opilio</name>
    <dbReference type="NCBI Taxonomy" id="41210"/>
    <lineage>
        <taxon>Eukaryota</taxon>
        <taxon>Metazoa</taxon>
        <taxon>Ecdysozoa</taxon>
        <taxon>Arthropoda</taxon>
        <taxon>Crustacea</taxon>
        <taxon>Multicrustacea</taxon>
        <taxon>Malacostraca</taxon>
        <taxon>Eumalacostraca</taxon>
        <taxon>Eucarida</taxon>
        <taxon>Decapoda</taxon>
        <taxon>Pleocyemata</taxon>
        <taxon>Brachyura</taxon>
        <taxon>Eubrachyura</taxon>
        <taxon>Majoidea</taxon>
        <taxon>Majidae</taxon>
        <taxon>Chionoecetes</taxon>
    </lineage>
</organism>
<evidence type="ECO:0000313" key="1">
    <source>
        <dbReference type="EMBL" id="KAG0720030.1"/>
    </source>
</evidence>
<evidence type="ECO:0000313" key="2">
    <source>
        <dbReference type="Proteomes" id="UP000770661"/>
    </source>
</evidence>